<gene>
    <name evidence="2" type="ORF">BMI79_07740</name>
</gene>
<keyword evidence="3" id="KW-1185">Reference proteome</keyword>
<keyword evidence="1" id="KW-0479">Metal-binding</keyword>
<dbReference type="EMBL" id="MOXD01000003">
    <property type="protein sequence ID" value="OMQ24704.1"/>
    <property type="molecule type" value="Genomic_DNA"/>
</dbReference>
<dbReference type="GO" id="GO:0043136">
    <property type="term" value="F:sn-glycerol 3-phosphatase activity"/>
    <property type="evidence" value="ECO:0007669"/>
    <property type="project" value="TreeGrafter"/>
</dbReference>
<dbReference type="SFLD" id="SFLDG01129">
    <property type="entry name" value="C1.5:_HAD__Beta-PGM__Phosphata"/>
    <property type="match status" value="1"/>
</dbReference>
<dbReference type="InterPro" id="IPR051806">
    <property type="entry name" value="HAD-like_SPP"/>
</dbReference>
<dbReference type="InterPro" id="IPR036412">
    <property type="entry name" value="HAD-like_sf"/>
</dbReference>
<dbReference type="Gene3D" id="3.40.50.1000">
    <property type="entry name" value="HAD superfamily/HAD-like"/>
    <property type="match status" value="1"/>
</dbReference>
<dbReference type="NCBIfam" id="NF008610">
    <property type="entry name" value="PRK11587.1"/>
    <property type="match status" value="1"/>
</dbReference>
<dbReference type="OrthoDB" id="9800058at2"/>
<dbReference type="GO" id="GO:0050308">
    <property type="term" value="F:sugar-phosphatase activity"/>
    <property type="evidence" value="ECO:0007669"/>
    <property type="project" value="TreeGrafter"/>
</dbReference>
<comment type="caution">
    <text evidence="2">The sequence shown here is derived from an EMBL/GenBank/DDBJ whole genome shotgun (WGS) entry which is preliminary data.</text>
</comment>
<dbReference type="InterPro" id="IPR023198">
    <property type="entry name" value="PGP-like_dom2"/>
</dbReference>
<evidence type="ECO:0000256" key="1">
    <source>
        <dbReference type="ARBA" id="ARBA00022723"/>
    </source>
</evidence>
<dbReference type="Proteomes" id="UP000216021">
    <property type="component" value="Unassembled WGS sequence"/>
</dbReference>
<dbReference type="RefSeq" id="WP_076941585.1">
    <property type="nucleotide sequence ID" value="NZ_MOXD01000003.1"/>
</dbReference>
<dbReference type="GO" id="GO:0046872">
    <property type="term" value="F:metal ion binding"/>
    <property type="evidence" value="ECO:0007669"/>
    <property type="project" value="UniProtKB-KW"/>
</dbReference>
<name>A0A1S8CMM3_9GAMM</name>
<evidence type="ECO:0000313" key="2">
    <source>
        <dbReference type="EMBL" id="OMQ24704.1"/>
    </source>
</evidence>
<dbReference type="InterPro" id="IPR006439">
    <property type="entry name" value="HAD-SF_hydro_IA"/>
</dbReference>
<organism evidence="2 3">
    <name type="scientific">Serratia oryzae</name>
    <dbReference type="NCBI Taxonomy" id="2034155"/>
    <lineage>
        <taxon>Bacteria</taxon>
        <taxon>Pseudomonadati</taxon>
        <taxon>Pseudomonadota</taxon>
        <taxon>Gammaproteobacteria</taxon>
        <taxon>Enterobacterales</taxon>
        <taxon>Yersiniaceae</taxon>
        <taxon>Serratia</taxon>
    </lineage>
</organism>
<dbReference type="SFLD" id="SFLDG01135">
    <property type="entry name" value="C1.5.6:_HAD__Beta-PGM__Phospha"/>
    <property type="match status" value="1"/>
</dbReference>
<dbReference type="Gene3D" id="1.10.150.240">
    <property type="entry name" value="Putative phosphatase, domain 2"/>
    <property type="match status" value="1"/>
</dbReference>
<dbReference type="NCBIfam" id="TIGR01509">
    <property type="entry name" value="HAD-SF-IA-v3"/>
    <property type="match status" value="1"/>
</dbReference>
<proteinExistence type="predicted"/>
<sequence>MECKGFLFDLDGTLVDSLPAVERAWTHWAERHGISPQEVLAFIHGKQAITSLRHFMPGATESAIQHEFELLEQMEAQDTDGVSALPGAVALLERLNALGIPWAIVTSGSIPVASARRKAGGLPQPEVFITAELVKQGKPQPDAYLLGAERLGLAPQACVVVEDAPAGILSGLAAGCQVIAVNAPAEAPKLDQVDLILSSLTQIKVEKALQGASIELIA</sequence>
<dbReference type="AlphaFoldDB" id="A0A1S8CMM3"/>
<dbReference type="CDD" id="cd07527">
    <property type="entry name" value="HAD_ScGPP-like"/>
    <property type="match status" value="1"/>
</dbReference>
<accession>A0A1S8CMM3</accession>
<dbReference type="InterPro" id="IPR023214">
    <property type="entry name" value="HAD_sf"/>
</dbReference>
<dbReference type="PANTHER" id="PTHR43481">
    <property type="entry name" value="FRUCTOSE-1-PHOSPHATE PHOSPHATASE"/>
    <property type="match status" value="1"/>
</dbReference>
<dbReference type="SFLD" id="SFLDS00003">
    <property type="entry name" value="Haloacid_Dehalogenase"/>
    <property type="match status" value="1"/>
</dbReference>
<dbReference type="SUPFAM" id="SSF56784">
    <property type="entry name" value="HAD-like"/>
    <property type="match status" value="1"/>
</dbReference>
<dbReference type="PANTHER" id="PTHR43481:SF4">
    <property type="entry name" value="GLYCEROL-1-PHOSPHATE PHOSPHOHYDROLASE 1-RELATED"/>
    <property type="match status" value="1"/>
</dbReference>
<reference evidence="2 3" key="1">
    <citation type="submission" date="2016-11" db="EMBL/GenBank/DDBJ databases">
        <title>Rahnella oryzae sp. nov., isolated from rice root.</title>
        <authorList>
            <person name="Zhang X.-X."/>
            <person name="Zhang J."/>
        </authorList>
    </citation>
    <scope>NUCLEOTIDE SEQUENCE [LARGE SCALE GENOMIC DNA]</scope>
    <source>
        <strain evidence="2 3">J11-6</strain>
    </source>
</reference>
<protein>
    <submittedName>
        <fullName evidence="2">Sugar phosphatase</fullName>
    </submittedName>
</protein>
<dbReference type="Pfam" id="PF00702">
    <property type="entry name" value="Hydrolase"/>
    <property type="match status" value="1"/>
</dbReference>
<dbReference type="STRING" id="2034155.BMI79_07740"/>
<evidence type="ECO:0000313" key="3">
    <source>
        <dbReference type="Proteomes" id="UP000216021"/>
    </source>
</evidence>